<dbReference type="AlphaFoldDB" id="A0AAV3ZJB3"/>
<dbReference type="EMBL" id="BLXT01002468">
    <property type="protein sequence ID" value="GFN94567.1"/>
    <property type="molecule type" value="Genomic_DNA"/>
</dbReference>
<protein>
    <submittedName>
        <fullName evidence="2">Uncharacterized protein</fullName>
    </submittedName>
</protein>
<gene>
    <name evidence="2" type="ORF">PoB_002107300</name>
</gene>
<evidence type="ECO:0000313" key="2">
    <source>
        <dbReference type="EMBL" id="GFN94567.1"/>
    </source>
</evidence>
<sequence>MISVSEAPPSGQGAGGDVRTRDSTVPVDLRADSLFTVPLMLPILLLNSGRLSKLNRLGQVSRSAVRLFCENSGLAPEQDTKSSITRHGLRHAYLRTVYSSVHVLQRTEPSRRSCIAFSPSPRVISFCVPFRKGLHPLPPQVSDEFPKQTHAGLVYSSDLDLDSPQPRDIGDMRVSECALKSCRVCLLRVRIKLPQPLHGRIEA</sequence>
<organism evidence="2 3">
    <name type="scientific">Plakobranchus ocellatus</name>
    <dbReference type="NCBI Taxonomy" id="259542"/>
    <lineage>
        <taxon>Eukaryota</taxon>
        <taxon>Metazoa</taxon>
        <taxon>Spiralia</taxon>
        <taxon>Lophotrochozoa</taxon>
        <taxon>Mollusca</taxon>
        <taxon>Gastropoda</taxon>
        <taxon>Heterobranchia</taxon>
        <taxon>Euthyneura</taxon>
        <taxon>Panpulmonata</taxon>
        <taxon>Sacoglossa</taxon>
        <taxon>Placobranchoidea</taxon>
        <taxon>Plakobranchidae</taxon>
        <taxon>Plakobranchus</taxon>
    </lineage>
</organism>
<evidence type="ECO:0000313" key="3">
    <source>
        <dbReference type="Proteomes" id="UP000735302"/>
    </source>
</evidence>
<accession>A0AAV3ZJB3</accession>
<dbReference type="Proteomes" id="UP000735302">
    <property type="component" value="Unassembled WGS sequence"/>
</dbReference>
<comment type="caution">
    <text evidence="2">The sequence shown here is derived from an EMBL/GenBank/DDBJ whole genome shotgun (WGS) entry which is preliminary data.</text>
</comment>
<evidence type="ECO:0000256" key="1">
    <source>
        <dbReference type="SAM" id="MobiDB-lite"/>
    </source>
</evidence>
<feature type="region of interest" description="Disordered" evidence="1">
    <location>
        <begin position="1"/>
        <end position="22"/>
    </location>
</feature>
<keyword evidence="3" id="KW-1185">Reference proteome</keyword>
<proteinExistence type="predicted"/>
<reference evidence="2 3" key="1">
    <citation type="journal article" date="2021" name="Elife">
        <title>Chloroplast acquisition without the gene transfer in kleptoplastic sea slugs, Plakobranchus ocellatus.</title>
        <authorList>
            <person name="Maeda T."/>
            <person name="Takahashi S."/>
            <person name="Yoshida T."/>
            <person name="Shimamura S."/>
            <person name="Takaki Y."/>
            <person name="Nagai Y."/>
            <person name="Toyoda A."/>
            <person name="Suzuki Y."/>
            <person name="Arimoto A."/>
            <person name="Ishii H."/>
            <person name="Satoh N."/>
            <person name="Nishiyama T."/>
            <person name="Hasebe M."/>
            <person name="Maruyama T."/>
            <person name="Minagawa J."/>
            <person name="Obokata J."/>
            <person name="Shigenobu S."/>
        </authorList>
    </citation>
    <scope>NUCLEOTIDE SEQUENCE [LARGE SCALE GENOMIC DNA]</scope>
</reference>
<name>A0AAV3ZJB3_9GAST</name>